<keyword evidence="2" id="KW-1185">Reference proteome</keyword>
<dbReference type="EMBL" id="KV878336">
    <property type="protein sequence ID" value="OJJ50774.1"/>
    <property type="molecule type" value="Genomic_DNA"/>
</dbReference>
<dbReference type="OrthoDB" id="3431997at2759"/>
<dbReference type="GeneID" id="34607600"/>
<proteinExistence type="predicted"/>
<dbReference type="RefSeq" id="XP_022585284.1">
    <property type="nucleotide sequence ID" value="XM_022721135.1"/>
</dbReference>
<organism evidence="1 2">
    <name type="scientific">Penicilliopsis zonata CBS 506.65</name>
    <dbReference type="NCBI Taxonomy" id="1073090"/>
    <lineage>
        <taxon>Eukaryota</taxon>
        <taxon>Fungi</taxon>
        <taxon>Dikarya</taxon>
        <taxon>Ascomycota</taxon>
        <taxon>Pezizomycotina</taxon>
        <taxon>Eurotiomycetes</taxon>
        <taxon>Eurotiomycetidae</taxon>
        <taxon>Eurotiales</taxon>
        <taxon>Aspergillaceae</taxon>
        <taxon>Penicilliopsis</taxon>
    </lineage>
</organism>
<dbReference type="VEuPathDB" id="FungiDB:ASPZODRAFT_11628"/>
<gene>
    <name evidence="1" type="ORF">ASPZODRAFT_11628</name>
</gene>
<accession>A0A1L9SUI3</accession>
<dbReference type="STRING" id="1073090.A0A1L9SUI3"/>
<dbReference type="Proteomes" id="UP000184188">
    <property type="component" value="Unassembled WGS sequence"/>
</dbReference>
<protein>
    <submittedName>
        <fullName evidence="1">Uncharacterized protein</fullName>
    </submittedName>
</protein>
<evidence type="ECO:0000313" key="1">
    <source>
        <dbReference type="EMBL" id="OJJ50774.1"/>
    </source>
</evidence>
<name>A0A1L9SUI3_9EURO</name>
<evidence type="ECO:0000313" key="2">
    <source>
        <dbReference type="Proteomes" id="UP000184188"/>
    </source>
</evidence>
<dbReference type="AlphaFoldDB" id="A0A1L9SUI3"/>
<sequence>MSSYSSDGYSVLSTHPQQNQGSYSRLFHVNKSSFQRHYEIASANNQTLLYGDVSVYTPHKPDLTLHAGTNTHAPIVAVSRFGKLTSTLKIGLGDPNNVQGVEWEDLKRQNLRATEYGWQMTLRYSDGSRERRAFTWKRTHHAAVDGMTASSLSPRNYKLVDPLTGQLLAVFTSDRSLHKCGDLQINVNYGPDFDTMVFITYLSIHEKVRRRNESAAAAAS</sequence>
<reference evidence="2" key="1">
    <citation type="journal article" date="2017" name="Genome Biol.">
        <title>Comparative genomics reveals high biological diversity and specific adaptations in the industrially and medically important fungal genus Aspergillus.</title>
        <authorList>
            <person name="de Vries R.P."/>
            <person name="Riley R."/>
            <person name="Wiebenga A."/>
            <person name="Aguilar-Osorio G."/>
            <person name="Amillis S."/>
            <person name="Uchima C.A."/>
            <person name="Anderluh G."/>
            <person name="Asadollahi M."/>
            <person name="Askin M."/>
            <person name="Barry K."/>
            <person name="Battaglia E."/>
            <person name="Bayram O."/>
            <person name="Benocci T."/>
            <person name="Braus-Stromeyer S.A."/>
            <person name="Caldana C."/>
            <person name="Canovas D."/>
            <person name="Cerqueira G.C."/>
            <person name="Chen F."/>
            <person name="Chen W."/>
            <person name="Choi C."/>
            <person name="Clum A."/>
            <person name="Dos Santos R.A."/>
            <person name="Damasio A.R."/>
            <person name="Diallinas G."/>
            <person name="Emri T."/>
            <person name="Fekete E."/>
            <person name="Flipphi M."/>
            <person name="Freyberg S."/>
            <person name="Gallo A."/>
            <person name="Gournas C."/>
            <person name="Habgood R."/>
            <person name="Hainaut M."/>
            <person name="Harispe M.L."/>
            <person name="Henrissat B."/>
            <person name="Hilden K.S."/>
            <person name="Hope R."/>
            <person name="Hossain A."/>
            <person name="Karabika E."/>
            <person name="Karaffa L."/>
            <person name="Karanyi Z."/>
            <person name="Krasevec N."/>
            <person name="Kuo A."/>
            <person name="Kusch H."/>
            <person name="LaButti K."/>
            <person name="Lagendijk E.L."/>
            <person name="Lapidus A."/>
            <person name="Levasseur A."/>
            <person name="Lindquist E."/>
            <person name="Lipzen A."/>
            <person name="Logrieco A.F."/>
            <person name="MacCabe A."/>
            <person name="Maekelae M.R."/>
            <person name="Malavazi I."/>
            <person name="Melin P."/>
            <person name="Meyer V."/>
            <person name="Mielnichuk N."/>
            <person name="Miskei M."/>
            <person name="Molnar A.P."/>
            <person name="Mule G."/>
            <person name="Ngan C.Y."/>
            <person name="Orejas M."/>
            <person name="Orosz E."/>
            <person name="Ouedraogo J.P."/>
            <person name="Overkamp K.M."/>
            <person name="Park H.-S."/>
            <person name="Perrone G."/>
            <person name="Piumi F."/>
            <person name="Punt P.J."/>
            <person name="Ram A.F."/>
            <person name="Ramon A."/>
            <person name="Rauscher S."/>
            <person name="Record E."/>
            <person name="Riano-Pachon D.M."/>
            <person name="Robert V."/>
            <person name="Roehrig J."/>
            <person name="Ruller R."/>
            <person name="Salamov A."/>
            <person name="Salih N.S."/>
            <person name="Samson R.A."/>
            <person name="Sandor E."/>
            <person name="Sanguinetti M."/>
            <person name="Schuetze T."/>
            <person name="Sepcic K."/>
            <person name="Shelest E."/>
            <person name="Sherlock G."/>
            <person name="Sophianopoulou V."/>
            <person name="Squina F.M."/>
            <person name="Sun H."/>
            <person name="Susca A."/>
            <person name="Todd R.B."/>
            <person name="Tsang A."/>
            <person name="Unkles S.E."/>
            <person name="van de Wiele N."/>
            <person name="van Rossen-Uffink D."/>
            <person name="Oliveira J.V."/>
            <person name="Vesth T.C."/>
            <person name="Visser J."/>
            <person name="Yu J.-H."/>
            <person name="Zhou M."/>
            <person name="Andersen M.R."/>
            <person name="Archer D.B."/>
            <person name="Baker S.E."/>
            <person name="Benoit I."/>
            <person name="Brakhage A.A."/>
            <person name="Braus G.H."/>
            <person name="Fischer R."/>
            <person name="Frisvad J.C."/>
            <person name="Goldman G.H."/>
            <person name="Houbraken J."/>
            <person name="Oakley B."/>
            <person name="Pocsi I."/>
            <person name="Scazzocchio C."/>
            <person name="Seiboth B."/>
            <person name="vanKuyk P.A."/>
            <person name="Wortman J."/>
            <person name="Dyer P.S."/>
            <person name="Grigoriev I.V."/>
        </authorList>
    </citation>
    <scope>NUCLEOTIDE SEQUENCE [LARGE SCALE GENOMIC DNA]</scope>
    <source>
        <strain evidence="2">CBS 506.65</strain>
    </source>
</reference>